<accession>A0AAV7WLG1</accession>
<organism evidence="2 3">
    <name type="scientific">Pleurodeles waltl</name>
    <name type="common">Iberian ribbed newt</name>
    <dbReference type="NCBI Taxonomy" id="8319"/>
    <lineage>
        <taxon>Eukaryota</taxon>
        <taxon>Metazoa</taxon>
        <taxon>Chordata</taxon>
        <taxon>Craniata</taxon>
        <taxon>Vertebrata</taxon>
        <taxon>Euteleostomi</taxon>
        <taxon>Amphibia</taxon>
        <taxon>Batrachia</taxon>
        <taxon>Caudata</taxon>
        <taxon>Salamandroidea</taxon>
        <taxon>Salamandridae</taxon>
        <taxon>Pleurodelinae</taxon>
        <taxon>Pleurodeles</taxon>
    </lineage>
</organism>
<feature type="region of interest" description="Disordered" evidence="1">
    <location>
        <begin position="134"/>
        <end position="240"/>
    </location>
</feature>
<dbReference type="AlphaFoldDB" id="A0AAV7WLG1"/>
<keyword evidence="3" id="KW-1185">Reference proteome</keyword>
<evidence type="ECO:0000313" key="3">
    <source>
        <dbReference type="Proteomes" id="UP001066276"/>
    </source>
</evidence>
<gene>
    <name evidence="2" type="ORF">NDU88_002519</name>
</gene>
<dbReference type="Proteomes" id="UP001066276">
    <property type="component" value="Chromosome 1_1"/>
</dbReference>
<protein>
    <submittedName>
        <fullName evidence="2">Uncharacterized protein</fullName>
    </submittedName>
</protein>
<name>A0AAV7WLG1_PLEWA</name>
<evidence type="ECO:0000313" key="2">
    <source>
        <dbReference type="EMBL" id="KAJ1214908.1"/>
    </source>
</evidence>
<reference evidence="2" key="1">
    <citation type="journal article" date="2022" name="bioRxiv">
        <title>Sequencing and chromosome-scale assembly of the giantPleurodeles waltlgenome.</title>
        <authorList>
            <person name="Brown T."/>
            <person name="Elewa A."/>
            <person name="Iarovenko S."/>
            <person name="Subramanian E."/>
            <person name="Araus A.J."/>
            <person name="Petzold A."/>
            <person name="Susuki M."/>
            <person name="Suzuki K.-i.T."/>
            <person name="Hayashi T."/>
            <person name="Toyoda A."/>
            <person name="Oliveira C."/>
            <person name="Osipova E."/>
            <person name="Leigh N.D."/>
            <person name="Simon A."/>
            <person name="Yun M.H."/>
        </authorList>
    </citation>
    <scope>NUCLEOTIDE SEQUENCE</scope>
    <source>
        <strain evidence="2">20211129_DDA</strain>
        <tissue evidence="2">Liver</tissue>
    </source>
</reference>
<feature type="compositionally biased region" description="Basic residues" evidence="1">
    <location>
        <begin position="230"/>
        <end position="240"/>
    </location>
</feature>
<feature type="compositionally biased region" description="Low complexity" evidence="1">
    <location>
        <begin position="150"/>
        <end position="191"/>
    </location>
</feature>
<evidence type="ECO:0000256" key="1">
    <source>
        <dbReference type="SAM" id="MobiDB-lite"/>
    </source>
</evidence>
<sequence>MTHQSPGQQLPSSLGWSLLRFIPIGPPPGPPGPSRLDTSPGAGADPPRPGGVRLVSQDSIGPPLLPGPSRSTCWQFRSPRGSLVASCAPKRFRQGHAVYFQSTKPCRLLGTLCAVFRLVRVRGFLYAVSLPSRHSSPVQRGYGVPPPTGPRSGSRSPDPLHWRGASAGSLSRSAGTAPRPSPPDSQQSRPPLLDPGGPEAKTGSFCRHVPRAAARAPRPLEPPARIQGPRARRRHPSAPN</sequence>
<comment type="caution">
    <text evidence="2">The sequence shown here is derived from an EMBL/GenBank/DDBJ whole genome shotgun (WGS) entry which is preliminary data.</text>
</comment>
<proteinExistence type="predicted"/>
<feature type="region of interest" description="Disordered" evidence="1">
    <location>
        <begin position="19"/>
        <end position="66"/>
    </location>
</feature>
<dbReference type="EMBL" id="JANPWB010000001">
    <property type="protein sequence ID" value="KAJ1214908.1"/>
    <property type="molecule type" value="Genomic_DNA"/>
</dbReference>
<feature type="compositionally biased region" description="Pro residues" evidence="1">
    <location>
        <begin position="24"/>
        <end position="33"/>
    </location>
</feature>